<dbReference type="EMBL" id="JAHRIM010042084">
    <property type="protein sequence ID" value="MEQ2267421.1"/>
    <property type="molecule type" value="Genomic_DNA"/>
</dbReference>
<evidence type="ECO:0000313" key="1">
    <source>
        <dbReference type="EMBL" id="MEQ2267421.1"/>
    </source>
</evidence>
<protein>
    <submittedName>
        <fullName evidence="1">Uncharacterized protein</fullName>
    </submittedName>
</protein>
<keyword evidence="2" id="KW-1185">Reference proteome</keyword>
<evidence type="ECO:0000313" key="2">
    <source>
        <dbReference type="Proteomes" id="UP001444071"/>
    </source>
</evidence>
<comment type="caution">
    <text evidence="1">The sequence shown here is derived from an EMBL/GenBank/DDBJ whole genome shotgun (WGS) entry which is preliminary data.</text>
</comment>
<proteinExistence type="predicted"/>
<reference evidence="1 2" key="1">
    <citation type="submission" date="2021-06" db="EMBL/GenBank/DDBJ databases">
        <authorList>
            <person name="Palmer J.M."/>
        </authorList>
    </citation>
    <scope>NUCLEOTIDE SEQUENCE [LARGE SCALE GENOMIC DNA]</scope>
    <source>
        <strain evidence="1 2">XR_2019</strain>
        <tissue evidence="1">Muscle</tissue>
    </source>
</reference>
<dbReference type="Proteomes" id="UP001444071">
    <property type="component" value="Unassembled WGS sequence"/>
</dbReference>
<organism evidence="1 2">
    <name type="scientific">Xenotaenia resolanae</name>
    <dbReference type="NCBI Taxonomy" id="208358"/>
    <lineage>
        <taxon>Eukaryota</taxon>
        <taxon>Metazoa</taxon>
        <taxon>Chordata</taxon>
        <taxon>Craniata</taxon>
        <taxon>Vertebrata</taxon>
        <taxon>Euteleostomi</taxon>
        <taxon>Actinopterygii</taxon>
        <taxon>Neopterygii</taxon>
        <taxon>Teleostei</taxon>
        <taxon>Neoteleostei</taxon>
        <taxon>Acanthomorphata</taxon>
        <taxon>Ovalentaria</taxon>
        <taxon>Atherinomorphae</taxon>
        <taxon>Cyprinodontiformes</taxon>
        <taxon>Goodeidae</taxon>
        <taxon>Xenotaenia</taxon>
    </lineage>
</organism>
<accession>A0ABV0WDD4</accession>
<sequence length="229" mass="25286">MVSPEDSGYTGSLLKTASGSGKTVLYIAPIQEELDTQPLPPGSSSFSSMPKAMCHSCHTNYPLQILALHVENCQPAETNVQEIPCPICGQTFSQNEVEAHASESAGEIWAASLAQGGPPPCCLKDWCYQYLCNGDLQIENITKEDVCDVHYTSLISKWLTGQGHIPVLLEEKRNFKVFVQFNHTCRIQYGPSTIWYPACGSLDLRKHQEGLLHMWQVDQAQEDFGGVPL</sequence>
<name>A0ABV0WDD4_9TELE</name>
<gene>
    <name evidence="1" type="ORF">XENORESO_005747</name>
</gene>